<sequence length="154" mass="17000">MGESISGGSPTFGGRVSDKELTLSSEFMDHLESGDQVLADRGFLLFEEFYERNIQLITPSFTKNKVQLPGQEATSSRRISSSRIIVERAIGHLKKWRIMTGTVHHLLVDVYDEITTVVAGLTNLCPPLSKRDEAAPTGMASLSELADEDLVDEF</sequence>
<accession>A0ACB8CD75</accession>
<organism evidence="1 2">
    <name type="scientific">Dermacentor silvarum</name>
    <name type="common">Tick</name>
    <dbReference type="NCBI Taxonomy" id="543639"/>
    <lineage>
        <taxon>Eukaryota</taxon>
        <taxon>Metazoa</taxon>
        <taxon>Ecdysozoa</taxon>
        <taxon>Arthropoda</taxon>
        <taxon>Chelicerata</taxon>
        <taxon>Arachnida</taxon>
        <taxon>Acari</taxon>
        <taxon>Parasitiformes</taxon>
        <taxon>Ixodida</taxon>
        <taxon>Ixodoidea</taxon>
        <taxon>Ixodidae</taxon>
        <taxon>Rhipicephalinae</taxon>
        <taxon>Dermacentor</taxon>
    </lineage>
</organism>
<name>A0ACB8CD75_DERSI</name>
<evidence type="ECO:0000313" key="2">
    <source>
        <dbReference type="Proteomes" id="UP000821865"/>
    </source>
</evidence>
<keyword evidence="2" id="KW-1185">Reference proteome</keyword>
<reference evidence="1" key="1">
    <citation type="submission" date="2020-05" db="EMBL/GenBank/DDBJ databases">
        <title>Large-scale comparative analyses of tick genomes elucidate their genetic diversity and vector capacities.</title>
        <authorList>
            <person name="Jia N."/>
            <person name="Wang J."/>
            <person name="Shi W."/>
            <person name="Du L."/>
            <person name="Sun Y."/>
            <person name="Zhan W."/>
            <person name="Jiang J."/>
            <person name="Wang Q."/>
            <person name="Zhang B."/>
            <person name="Ji P."/>
            <person name="Sakyi L.B."/>
            <person name="Cui X."/>
            <person name="Yuan T."/>
            <person name="Jiang B."/>
            <person name="Yang W."/>
            <person name="Lam T.T.-Y."/>
            <person name="Chang Q."/>
            <person name="Ding S."/>
            <person name="Wang X."/>
            <person name="Zhu J."/>
            <person name="Ruan X."/>
            <person name="Zhao L."/>
            <person name="Wei J."/>
            <person name="Que T."/>
            <person name="Du C."/>
            <person name="Cheng J."/>
            <person name="Dai P."/>
            <person name="Han X."/>
            <person name="Huang E."/>
            <person name="Gao Y."/>
            <person name="Liu J."/>
            <person name="Shao H."/>
            <person name="Ye R."/>
            <person name="Li L."/>
            <person name="Wei W."/>
            <person name="Wang X."/>
            <person name="Wang C."/>
            <person name="Yang T."/>
            <person name="Huo Q."/>
            <person name="Li W."/>
            <person name="Guo W."/>
            <person name="Chen H."/>
            <person name="Zhou L."/>
            <person name="Ni X."/>
            <person name="Tian J."/>
            <person name="Zhou Y."/>
            <person name="Sheng Y."/>
            <person name="Liu T."/>
            <person name="Pan Y."/>
            <person name="Xia L."/>
            <person name="Li J."/>
            <person name="Zhao F."/>
            <person name="Cao W."/>
        </authorList>
    </citation>
    <scope>NUCLEOTIDE SEQUENCE</scope>
    <source>
        <strain evidence="1">Dsil-2018</strain>
    </source>
</reference>
<comment type="caution">
    <text evidence="1">The sequence shown here is derived from an EMBL/GenBank/DDBJ whole genome shotgun (WGS) entry which is preliminary data.</text>
</comment>
<dbReference type="Proteomes" id="UP000821865">
    <property type="component" value="Chromosome 7"/>
</dbReference>
<dbReference type="EMBL" id="CM023476">
    <property type="protein sequence ID" value="KAH7940699.1"/>
    <property type="molecule type" value="Genomic_DNA"/>
</dbReference>
<proteinExistence type="predicted"/>
<gene>
    <name evidence="1" type="ORF">HPB49_003736</name>
</gene>
<protein>
    <submittedName>
        <fullName evidence="1">Uncharacterized protein</fullName>
    </submittedName>
</protein>
<evidence type="ECO:0000313" key="1">
    <source>
        <dbReference type="EMBL" id="KAH7940699.1"/>
    </source>
</evidence>